<dbReference type="PANTHER" id="PTHR12486">
    <property type="entry name" value="APRATAXIN-RELATED"/>
    <property type="match status" value="1"/>
</dbReference>
<organism evidence="5 6">
    <name type="scientific">Synchytrium microbalum</name>
    <dbReference type="NCBI Taxonomy" id="1806994"/>
    <lineage>
        <taxon>Eukaryota</taxon>
        <taxon>Fungi</taxon>
        <taxon>Fungi incertae sedis</taxon>
        <taxon>Chytridiomycota</taxon>
        <taxon>Chytridiomycota incertae sedis</taxon>
        <taxon>Chytridiomycetes</taxon>
        <taxon>Synchytriales</taxon>
        <taxon>Synchytriaceae</taxon>
        <taxon>Synchytrium</taxon>
    </lineage>
</organism>
<dbReference type="RefSeq" id="XP_031027084.1">
    <property type="nucleotide sequence ID" value="XM_031166994.1"/>
</dbReference>
<sequence length="191" mass="22000">MLSLNLGNHYTKFQVDKEFQNVSSLSSRHQHQLGPTFQHGKSLEDCLFCKISRGAVPETRMIWQDTSFVAFHDNKPASVTHILLIPKHHILSIMDLTYKDLPLICAMKDIGSQILGDALQIKQSRIKIGFHIPPYISETHLHLHLIGLPWKRFWKAKRYKDGTPRWVNIDDLINTLRRKKADGDVSAWSLP</sequence>
<dbReference type="GO" id="GO:0016787">
    <property type="term" value="F:hydrolase activity"/>
    <property type="evidence" value="ECO:0007669"/>
    <property type="project" value="UniProtKB-KW"/>
</dbReference>
<comment type="caution">
    <text evidence="5">The sequence shown here is derived from an EMBL/GenBank/DDBJ whole genome shotgun (WGS) entry which is preliminary data.</text>
</comment>
<dbReference type="InterPro" id="IPR011146">
    <property type="entry name" value="HIT-like"/>
</dbReference>
<proteinExistence type="predicted"/>
<dbReference type="GeneID" id="42002291"/>
<evidence type="ECO:0000259" key="4">
    <source>
        <dbReference type="PROSITE" id="PS51084"/>
    </source>
</evidence>
<protein>
    <recommendedName>
        <fullName evidence="4">HIT domain-containing protein</fullName>
    </recommendedName>
</protein>
<dbReference type="PANTHER" id="PTHR12486:SF5">
    <property type="entry name" value="ADENOSINE 5'-MONOPHOSPHORAMIDASE HINT3"/>
    <property type="match status" value="1"/>
</dbReference>
<reference evidence="5 6" key="1">
    <citation type="journal article" date="2019" name="Sci. Rep.">
        <title>Comparative genomics of chytrid fungi reveal insights into the obligate biotrophic and pathogenic lifestyle of Synchytrium endobioticum.</title>
        <authorList>
            <person name="van de Vossenberg B.T.L.H."/>
            <person name="Warris S."/>
            <person name="Nguyen H.D.T."/>
            <person name="van Gent-Pelzer M.P.E."/>
            <person name="Joly D.L."/>
            <person name="van de Geest H.C."/>
            <person name="Bonants P.J.M."/>
            <person name="Smith D.S."/>
            <person name="Levesque C.A."/>
            <person name="van der Lee T.A.J."/>
        </authorList>
    </citation>
    <scope>NUCLEOTIDE SEQUENCE [LARGE SCALE GENOMIC DNA]</scope>
    <source>
        <strain evidence="5 6">JEL517</strain>
    </source>
</reference>
<dbReference type="Proteomes" id="UP000319731">
    <property type="component" value="Unassembled WGS sequence"/>
</dbReference>
<feature type="short sequence motif" description="Histidine triad motif" evidence="3">
    <location>
        <begin position="140"/>
        <end position="144"/>
    </location>
</feature>
<dbReference type="PROSITE" id="PS51084">
    <property type="entry name" value="HIT_2"/>
    <property type="match status" value="1"/>
</dbReference>
<evidence type="ECO:0000313" key="6">
    <source>
        <dbReference type="Proteomes" id="UP000319731"/>
    </source>
</evidence>
<evidence type="ECO:0000256" key="3">
    <source>
        <dbReference type="PROSITE-ProRule" id="PRU00464"/>
    </source>
</evidence>
<dbReference type="GO" id="GO:0000166">
    <property type="term" value="F:nucleotide binding"/>
    <property type="evidence" value="ECO:0007669"/>
    <property type="project" value="UniProtKB-KW"/>
</dbReference>
<evidence type="ECO:0000256" key="2">
    <source>
        <dbReference type="ARBA" id="ARBA00022801"/>
    </source>
</evidence>
<accession>A0A507CHG1</accession>
<dbReference type="Pfam" id="PF11969">
    <property type="entry name" value="DcpS_C"/>
    <property type="match status" value="1"/>
</dbReference>
<feature type="domain" description="HIT" evidence="4">
    <location>
        <begin position="47"/>
        <end position="159"/>
    </location>
</feature>
<dbReference type="STRING" id="1806994.A0A507CHG1"/>
<dbReference type="EMBL" id="QEAO01000003">
    <property type="protein sequence ID" value="TPX37013.1"/>
    <property type="molecule type" value="Genomic_DNA"/>
</dbReference>
<name>A0A507CHG1_9FUNG</name>
<keyword evidence="2" id="KW-0378">Hydrolase</keyword>
<dbReference type="AlphaFoldDB" id="A0A507CHG1"/>
<keyword evidence="1" id="KW-0547">Nucleotide-binding</keyword>
<dbReference type="OrthoDB" id="1915375at2759"/>
<keyword evidence="6" id="KW-1185">Reference proteome</keyword>
<dbReference type="SUPFAM" id="SSF54197">
    <property type="entry name" value="HIT-like"/>
    <property type="match status" value="1"/>
</dbReference>
<evidence type="ECO:0000256" key="1">
    <source>
        <dbReference type="ARBA" id="ARBA00022741"/>
    </source>
</evidence>
<dbReference type="Gene3D" id="3.30.428.10">
    <property type="entry name" value="HIT-like"/>
    <property type="match status" value="1"/>
</dbReference>
<evidence type="ECO:0000313" key="5">
    <source>
        <dbReference type="EMBL" id="TPX37013.1"/>
    </source>
</evidence>
<gene>
    <name evidence="5" type="ORF">SmJEL517_g01066</name>
</gene>
<dbReference type="InterPro" id="IPR036265">
    <property type="entry name" value="HIT-like_sf"/>
</dbReference>